<organism evidence="2 3">
    <name type="scientific">Elysia crispata</name>
    <name type="common">lettuce slug</name>
    <dbReference type="NCBI Taxonomy" id="231223"/>
    <lineage>
        <taxon>Eukaryota</taxon>
        <taxon>Metazoa</taxon>
        <taxon>Spiralia</taxon>
        <taxon>Lophotrochozoa</taxon>
        <taxon>Mollusca</taxon>
        <taxon>Gastropoda</taxon>
        <taxon>Heterobranchia</taxon>
        <taxon>Euthyneura</taxon>
        <taxon>Panpulmonata</taxon>
        <taxon>Sacoglossa</taxon>
        <taxon>Placobranchoidea</taxon>
        <taxon>Plakobranchidae</taxon>
        <taxon>Elysia</taxon>
    </lineage>
</organism>
<accession>A0AAE1DU11</accession>
<reference evidence="2" key="1">
    <citation type="journal article" date="2023" name="G3 (Bethesda)">
        <title>A reference genome for the long-term kleptoplast-retaining sea slug Elysia crispata morphotype clarki.</title>
        <authorList>
            <person name="Eastman K.E."/>
            <person name="Pendleton A.L."/>
            <person name="Shaikh M.A."/>
            <person name="Suttiyut T."/>
            <person name="Ogas R."/>
            <person name="Tomko P."/>
            <person name="Gavelis G."/>
            <person name="Widhalm J.R."/>
            <person name="Wisecaver J.H."/>
        </authorList>
    </citation>
    <scope>NUCLEOTIDE SEQUENCE</scope>
    <source>
        <strain evidence="2">ECLA1</strain>
    </source>
</reference>
<keyword evidence="1" id="KW-0472">Membrane</keyword>
<keyword evidence="1" id="KW-0812">Transmembrane</keyword>
<comment type="caution">
    <text evidence="2">The sequence shown here is derived from an EMBL/GenBank/DDBJ whole genome shotgun (WGS) entry which is preliminary data.</text>
</comment>
<feature type="transmembrane region" description="Helical" evidence="1">
    <location>
        <begin position="68"/>
        <end position="90"/>
    </location>
</feature>
<feature type="transmembrane region" description="Helical" evidence="1">
    <location>
        <begin position="102"/>
        <end position="124"/>
    </location>
</feature>
<dbReference type="Proteomes" id="UP001283361">
    <property type="component" value="Unassembled WGS sequence"/>
</dbReference>
<evidence type="ECO:0000256" key="1">
    <source>
        <dbReference type="SAM" id="Phobius"/>
    </source>
</evidence>
<dbReference type="EMBL" id="JAWDGP010002471">
    <property type="protein sequence ID" value="KAK3782939.1"/>
    <property type="molecule type" value="Genomic_DNA"/>
</dbReference>
<evidence type="ECO:0000313" key="3">
    <source>
        <dbReference type="Proteomes" id="UP001283361"/>
    </source>
</evidence>
<feature type="transmembrane region" description="Helical" evidence="1">
    <location>
        <begin position="7"/>
        <end position="27"/>
    </location>
</feature>
<gene>
    <name evidence="2" type="ORF">RRG08_012834</name>
</gene>
<feature type="transmembrane region" description="Helical" evidence="1">
    <location>
        <begin position="144"/>
        <end position="162"/>
    </location>
</feature>
<keyword evidence="1" id="KW-1133">Transmembrane helix</keyword>
<dbReference type="AlphaFoldDB" id="A0AAE1DU11"/>
<keyword evidence="3" id="KW-1185">Reference proteome</keyword>
<proteinExistence type="predicted"/>
<name>A0AAE1DU11_9GAST</name>
<dbReference type="Gene3D" id="1.20.140.150">
    <property type="match status" value="1"/>
</dbReference>
<protein>
    <submittedName>
        <fullName evidence="2">Uncharacterized protein</fullName>
    </submittedName>
</protein>
<evidence type="ECO:0000313" key="2">
    <source>
        <dbReference type="EMBL" id="KAK3782939.1"/>
    </source>
</evidence>
<sequence length="164" mass="17221">MASRSVLPVAILVFLIAGFVLHVIALATPEWSTFGVNGTFVRQGLFQTCFADKCHRIENPSDNVKASVAFGVMGCLALLAAASCSFFSLVKEVDGDMAPRIARVLCFLTSSAAATLIVICVITYVTNETEGVTPDIGFSLESTISAAGCLGIALLLQAVSLIRC</sequence>